<gene>
    <name evidence="2" type="ORF">BSK56_24410</name>
</gene>
<sequence>MTVRFKAYTPEDMLKVRQFISHVYSKLGRPNSWLIARFEFEIFFLQKSAGWLPEWEQNIGLWEEENGELVAVACKDGDFYFQLDTEQPQESLLREMFEFIEEKSRQGTAGYCKLAIPAFMPQLEKMALSRGYELLPNESDNFVSIALDRIFPVEIPSGFTLCSGADVSNRAKAQGHIMAFNYPGTPYAEQMLQYYGGIAEAPGYRPELDLSLVNGQGEVVSFCNAFLDEENKMGILEPVGTHRDYRLHGLGRTIIYEALNRLRAMGMVKAYTGPMQPFYERIGFELDVELTVWKKEI</sequence>
<dbReference type="InterPro" id="IPR016181">
    <property type="entry name" value="Acyl_CoA_acyltransferase"/>
</dbReference>
<reference evidence="2 3" key="1">
    <citation type="submission" date="2016-10" db="EMBL/GenBank/DDBJ databases">
        <title>Paenibacillus species isolates.</title>
        <authorList>
            <person name="Beno S.M."/>
        </authorList>
    </citation>
    <scope>NUCLEOTIDE SEQUENCE [LARGE SCALE GENOMIC DNA]</scope>
    <source>
        <strain evidence="2 3">FSL H7-0744</strain>
    </source>
</reference>
<evidence type="ECO:0000313" key="2">
    <source>
        <dbReference type="EMBL" id="OMD43244.1"/>
    </source>
</evidence>
<proteinExistence type="predicted"/>
<comment type="caution">
    <text evidence="2">The sequence shown here is derived from an EMBL/GenBank/DDBJ whole genome shotgun (WGS) entry which is preliminary data.</text>
</comment>
<dbReference type="Pfam" id="PF00583">
    <property type="entry name" value="Acetyltransf_1"/>
    <property type="match status" value="1"/>
</dbReference>
<dbReference type="Proteomes" id="UP000187412">
    <property type="component" value="Unassembled WGS sequence"/>
</dbReference>
<name>A0ABX3H2A3_PAEBO</name>
<dbReference type="CDD" id="cd04301">
    <property type="entry name" value="NAT_SF"/>
    <property type="match status" value="1"/>
</dbReference>
<dbReference type="InterPro" id="IPR000182">
    <property type="entry name" value="GNAT_dom"/>
</dbReference>
<evidence type="ECO:0000259" key="1">
    <source>
        <dbReference type="PROSITE" id="PS51186"/>
    </source>
</evidence>
<organism evidence="2 3">
    <name type="scientific">Paenibacillus borealis</name>
    <dbReference type="NCBI Taxonomy" id="160799"/>
    <lineage>
        <taxon>Bacteria</taxon>
        <taxon>Bacillati</taxon>
        <taxon>Bacillota</taxon>
        <taxon>Bacilli</taxon>
        <taxon>Bacillales</taxon>
        <taxon>Paenibacillaceae</taxon>
        <taxon>Paenibacillus</taxon>
    </lineage>
</organism>
<dbReference type="RefSeq" id="WP_076113139.1">
    <property type="nucleotide sequence ID" value="NZ_MPTB01000036.1"/>
</dbReference>
<accession>A0ABX3H2A3</accession>
<protein>
    <recommendedName>
        <fullName evidence="1">N-acetyltransferase domain-containing protein</fullName>
    </recommendedName>
</protein>
<evidence type="ECO:0000313" key="3">
    <source>
        <dbReference type="Proteomes" id="UP000187412"/>
    </source>
</evidence>
<feature type="domain" description="N-acetyltransferase" evidence="1">
    <location>
        <begin position="165"/>
        <end position="297"/>
    </location>
</feature>
<dbReference type="EMBL" id="MPTB01000036">
    <property type="protein sequence ID" value="OMD43244.1"/>
    <property type="molecule type" value="Genomic_DNA"/>
</dbReference>
<dbReference type="PROSITE" id="PS51186">
    <property type="entry name" value="GNAT"/>
    <property type="match status" value="1"/>
</dbReference>
<dbReference type="SUPFAM" id="SSF55729">
    <property type="entry name" value="Acyl-CoA N-acyltransferases (Nat)"/>
    <property type="match status" value="1"/>
</dbReference>
<keyword evidence="3" id="KW-1185">Reference proteome</keyword>
<dbReference type="Gene3D" id="3.40.630.30">
    <property type="match status" value="1"/>
</dbReference>